<dbReference type="SUPFAM" id="SSF53822">
    <property type="entry name" value="Periplasmic binding protein-like I"/>
    <property type="match status" value="1"/>
</dbReference>
<feature type="domain" description="Periplasmic binding protein" evidence="5">
    <location>
        <begin position="43"/>
        <end position="318"/>
    </location>
</feature>
<dbReference type="PANTHER" id="PTHR46847:SF1">
    <property type="entry name" value="D-ALLOSE-BINDING PERIPLASMIC PROTEIN-RELATED"/>
    <property type="match status" value="1"/>
</dbReference>
<sequence>MKLKKVLSVVLASIMVLGLAACGNKESADSEKEGGKDKEEYDIVYLSPSTESEYWQYAEIGMRNAIADIEKKEGIKINFSVSGPASESETDAYIKAYESVIASSPDAIITATLAPDGTVPKTQEAKDAGIYVNFVSMGLEGGDSNDYGDYYGVHYYCDNTTIGETAAQSMLDGLEANNIEPKGKIGMHMSVVVETLEERMDGFKAYMAEHAPDIECLDTLYNENDVNNAQSNVETQISTYGDELIGLYGGNNVSGDGIALGLKNAGSGNKILGIGVDSDSLEIEALEAGNLYAIIVQTPYDQGYKAVENAVEYLQTGENSESEKHINCPSQAVTKENMDTEESKALLDPTILKK</sequence>
<keyword evidence="3 4" id="KW-0732">Signal</keyword>
<dbReference type="PROSITE" id="PS51257">
    <property type="entry name" value="PROKAR_LIPOPROTEIN"/>
    <property type="match status" value="1"/>
</dbReference>
<dbReference type="eggNOG" id="COG1879">
    <property type="taxonomic scope" value="Bacteria"/>
</dbReference>
<dbReference type="RefSeq" id="WP_006443731.1">
    <property type="nucleotide sequence ID" value="NZ_CP036524.1"/>
</dbReference>
<dbReference type="AlphaFoldDB" id="C0C2R4"/>
<protein>
    <recommendedName>
        <fullName evidence="5">Periplasmic binding protein domain-containing protein</fullName>
    </recommendedName>
</protein>
<dbReference type="HOGENOM" id="CLU_037628_3_3_9"/>
<dbReference type="PANTHER" id="PTHR46847">
    <property type="entry name" value="D-ALLOSE-BINDING PERIPLASMIC PROTEIN-RELATED"/>
    <property type="match status" value="1"/>
</dbReference>
<comment type="subcellular location">
    <subcellularLocation>
        <location evidence="1">Cell envelope</location>
    </subcellularLocation>
</comment>
<accession>C0C2R4</accession>
<evidence type="ECO:0000256" key="4">
    <source>
        <dbReference type="SAM" id="SignalP"/>
    </source>
</evidence>
<reference evidence="6" key="1">
    <citation type="submission" date="2009-02" db="EMBL/GenBank/DDBJ databases">
        <authorList>
            <person name="Fulton L."/>
            <person name="Clifton S."/>
            <person name="Fulton B."/>
            <person name="Xu J."/>
            <person name="Minx P."/>
            <person name="Pepin K.H."/>
            <person name="Johnson M."/>
            <person name="Bhonagiri V."/>
            <person name="Nash W.E."/>
            <person name="Mardis E.R."/>
            <person name="Wilson R.K."/>
        </authorList>
    </citation>
    <scope>NUCLEOTIDE SEQUENCE [LARGE SCALE GENOMIC DNA]</scope>
    <source>
        <strain evidence="6">DSM 15053</strain>
    </source>
</reference>
<organism evidence="6 7">
    <name type="scientific">[Clostridium] hylemonae DSM 15053</name>
    <dbReference type="NCBI Taxonomy" id="553973"/>
    <lineage>
        <taxon>Bacteria</taxon>
        <taxon>Bacillati</taxon>
        <taxon>Bacillota</taxon>
        <taxon>Clostridia</taxon>
        <taxon>Lachnospirales</taxon>
        <taxon>Lachnospiraceae</taxon>
    </lineage>
</organism>
<evidence type="ECO:0000256" key="1">
    <source>
        <dbReference type="ARBA" id="ARBA00004196"/>
    </source>
</evidence>
<feature type="chain" id="PRO_5038586996" description="Periplasmic binding protein domain-containing protein" evidence="4">
    <location>
        <begin position="21"/>
        <end position="354"/>
    </location>
</feature>
<dbReference type="InterPro" id="IPR025997">
    <property type="entry name" value="SBP_2_dom"/>
</dbReference>
<dbReference type="InterPro" id="IPR028082">
    <property type="entry name" value="Peripla_BP_I"/>
</dbReference>
<comment type="caution">
    <text evidence="6">The sequence shown here is derived from an EMBL/GenBank/DDBJ whole genome shotgun (WGS) entry which is preliminary data.</text>
</comment>
<evidence type="ECO:0000313" key="6">
    <source>
        <dbReference type="EMBL" id="EEG73688.1"/>
    </source>
</evidence>
<proteinExistence type="inferred from homology"/>
<evidence type="ECO:0000256" key="2">
    <source>
        <dbReference type="ARBA" id="ARBA00007639"/>
    </source>
</evidence>
<feature type="signal peptide" evidence="4">
    <location>
        <begin position="1"/>
        <end position="20"/>
    </location>
</feature>
<name>C0C2R4_9FIRM</name>
<evidence type="ECO:0000256" key="3">
    <source>
        <dbReference type="ARBA" id="ARBA00022729"/>
    </source>
</evidence>
<gene>
    <name evidence="6" type="ORF">CLOHYLEM_06370</name>
</gene>
<dbReference type="Gene3D" id="3.40.50.2300">
    <property type="match status" value="2"/>
</dbReference>
<dbReference type="Pfam" id="PF13407">
    <property type="entry name" value="Peripla_BP_4"/>
    <property type="match status" value="1"/>
</dbReference>
<dbReference type="EMBL" id="ABYI02000023">
    <property type="protein sequence ID" value="EEG73688.1"/>
    <property type="molecule type" value="Genomic_DNA"/>
</dbReference>
<keyword evidence="7" id="KW-1185">Reference proteome</keyword>
<dbReference type="Proteomes" id="UP000004893">
    <property type="component" value="Unassembled WGS sequence"/>
</dbReference>
<evidence type="ECO:0000313" key="7">
    <source>
        <dbReference type="Proteomes" id="UP000004893"/>
    </source>
</evidence>
<evidence type="ECO:0000259" key="5">
    <source>
        <dbReference type="Pfam" id="PF13407"/>
    </source>
</evidence>
<dbReference type="GO" id="GO:0030246">
    <property type="term" value="F:carbohydrate binding"/>
    <property type="evidence" value="ECO:0007669"/>
    <property type="project" value="UniProtKB-ARBA"/>
</dbReference>
<dbReference type="OrthoDB" id="569491at2"/>
<comment type="similarity">
    <text evidence="2">Belongs to the bacterial solute-binding protein 2 family.</text>
</comment>
<dbReference type="STRING" id="553973.CLOHYLEM_06370"/>
<reference evidence="6" key="2">
    <citation type="submission" date="2013-06" db="EMBL/GenBank/DDBJ databases">
        <title>Draft genome sequence of Clostridium hylemonae (DSM 15053).</title>
        <authorList>
            <person name="Sudarsanam P."/>
            <person name="Ley R."/>
            <person name="Guruge J."/>
            <person name="Turnbaugh P.J."/>
            <person name="Mahowald M."/>
            <person name="Liep D."/>
            <person name="Gordon J."/>
        </authorList>
    </citation>
    <scope>NUCLEOTIDE SEQUENCE</scope>
    <source>
        <strain evidence="6">DSM 15053</strain>
    </source>
</reference>
<dbReference type="GO" id="GO:0030313">
    <property type="term" value="C:cell envelope"/>
    <property type="evidence" value="ECO:0007669"/>
    <property type="project" value="UniProtKB-SubCell"/>
</dbReference>